<dbReference type="Pfam" id="PF22596">
    <property type="entry name" value="Scabin-like"/>
    <property type="match status" value="1"/>
</dbReference>
<comment type="caution">
    <text evidence="3">The sequence shown here is derived from an EMBL/GenBank/DDBJ whole genome shotgun (WGS) entry which is preliminary data.</text>
</comment>
<feature type="domain" description="Pierisin-like" evidence="2">
    <location>
        <begin position="246"/>
        <end position="366"/>
    </location>
</feature>
<dbReference type="PANTHER" id="PTHR32305">
    <property type="match status" value="1"/>
</dbReference>
<feature type="compositionally biased region" description="Basic and acidic residues" evidence="1">
    <location>
        <begin position="85"/>
        <end position="99"/>
    </location>
</feature>
<dbReference type="InterPro" id="IPR022385">
    <property type="entry name" value="Rhs_assc_core"/>
</dbReference>
<feature type="non-terminal residue" evidence="3">
    <location>
        <position position="1"/>
    </location>
</feature>
<dbReference type="Gene3D" id="2.180.10.10">
    <property type="entry name" value="RHS repeat-associated core"/>
    <property type="match status" value="1"/>
</dbReference>
<evidence type="ECO:0000256" key="1">
    <source>
        <dbReference type="SAM" id="MobiDB-lite"/>
    </source>
</evidence>
<dbReference type="PANTHER" id="PTHR32305:SF17">
    <property type="entry name" value="TRNA NUCLEASE WAPA"/>
    <property type="match status" value="1"/>
</dbReference>
<proteinExistence type="predicted"/>
<dbReference type="Proteomes" id="UP001604282">
    <property type="component" value="Unassembled WGS sequence"/>
</dbReference>
<evidence type="ECO:0000313" key="3">
    <source>
        <dbReference type="EMBL" id="MFG3194344.1"/>
    </source>
</evidence>
<accession>A0ABW7C3L4</accession>
<evidence type="ECO:0000313" key="4">
    <source>
        <dbReference type="Proteomes" id="UP001604282"/>
    </source>
</evidence>
<name>A0ABW7C3L4_9ACTN</name>
<reference evidence="3 4" key="1">
    <citation type="submission" date="2024-10" db="EMBL/GenBank/DDBJ databases">
        <title>The Natural Products Discovery Center: Release of the First 8490 Sequenced Strains for Exploring Actinobacteria Biosynthetic Diversity.</title>
        <authorList>
            <person name="Kalkreuter E."/>
            <person name="Kautsar S.A."/>
            <person name="Yang D."/>
            <person name="Bader C.D."/>
            <person name="Teijaro C.N."/>
            <person name="Fluegel L."/>
            <person name="Davis C.M."/>
            <person name="Simpson J.R."/>
            <person name="Lauterbach L."/>
            <person name="Steele A.D."/>
            <person name="Gui C."/>
            <person name="Meng S."/>
            <person name="Li G."/>
            <person name="Viehrig K."/>
            <person name="Ye F."/>
            <person name="Su P."/>
            <person name="Kiefer A.F."/>
            <person name="Nichols A."/>
            <person name="Cepeda A.J."/>
            <person name="Yan W."/>
            <person name="Fan B."/>
            <person name="Jiang Y."/>
            <person name="Adhikari A."/>
            <person name="Zheng C.-J."/>
            <person name="Schuster L."/>
            <person name="Cowan T.M."/>
            <person name="Smanski M.J."/>
            <person name="Chevrette M.G."/>
            <person name="De Carvalho L.P.S."/>
            <person name="Shen B."/>
        </authorList>
    </citation>
    <scope>NUCLEOTIDE SEQUENCE [LARGE SCALE GENOMIC DNA]</scope>
    <source>
        <strain evidence="3 4">NPDC048229</strain>
    </source>
</reference>
<dbReference type="Gene3D" id="3.90.210.10">
    <property type="entry name" value="Heat-Labile Enterotoxin, subunit A"/>
    <property type="match status" value="1"/>
</dbReference>
<dbReference type="InterPro" id="IPR050708">
    <property type="entry name" value="T6SS_VgrG/RHS"/>
</dbReference>
<gene>
    <name evidence="3" type="ORF">ACGFYS_36145</name>
</gene>
<sequence length="370" mass="38948">KGFVGGDIDTTTGLTHIGAREYDTELGQFISADPILSLEMPQSVNGYGYASNTPLTLTDPTGLMEICGASGAACYPDDWNTDGTKNTDGDRKTNDDKPKPKPATTGGGGGGDKKGTNKGGGGNYKLKCNRFGCEREATDQPKGDDRDYLAGIIAGAVDTLTFACQGFKLFGEVECAGDAVRKEAAEEYDVEVDTQAFDLGVGHGGLVAGAVPPMRAGSMLGAGARFDFFPEIAGSRTAVVFPSMVVRGDNRVPSVVFATGFSTRGGSNRDLLTYGKYNTSSSWVGTSTRRSIGAMFPQKAKGSTWVYEIPHPGAGISMNKALGWSYVFRAEKEVVFPGGIDGSAIAGARYYSWGMPTDNYVANPNYKGTP</sequence>
<dbReference type="EMBL" id="JBICZW010000048">
    <property type="protein sequence ID" value="MFG3194344.1"/>
    <property type="molecule type" value="Genomic_DNA"/>
</dbReference>
<dbReference type="NCBIfam" id="TIGR03696">
    <property type="entry name" value="Rhs_assc_core"/>
    <property type="match status" value="1"/>
</dbReference>
<dbReference type="SUPFAM" id="SSF56399">
    <property type="entry name" value="ADP-ribosylation"/>
    <property type="match status" value="1"/>
</dbReference>
<dbReference type="RefSeq" id="WP_392884969.1">
    <property type="nucleotide sequence ID" value="NZ_JBICZW010000048.1"/>
</dbReference>
<dbReference type="InterPro" id="IPR054695">
    <property type="entry name" value="Pierisin-like_dom"/>
</dbReference>
<evidence type="ECO:0000259" key="2">
    <source>
        <dbReference type="Pfam" id="PF22596"/>
    </source>
</evidence>
<feature type="region of interest" description="Disordered" evidence="1">
    <location>
        <begin position="78"/>
        <end position="118"/>
    </location>
</feature>
<keyword evidence="4" id="KW-1185">Reference proteome</keyword>
<organism evidence="3 4">
    <name type="scientific">Streptomyces omiyaensis</name>
    <dbReference type="NCBI Taxonomy" id="68247"/>
    <lineage>
        <taxon>Bacteria</taxon>
        <taxon>Bacillati</taxon>
        <taxon>Actinomycetota</taxon>
        <taxon>Actinomycetes</taxon>
        <taxon>Kitasatosporales</taxon>
        <taxon>Streptomycetaceae</taxon>
        <taxon>Streptomyces</taxon>
    </lineage>
</organism>
<protein>
    <submittedName>
        <fullName evidence="3">RHS repeat-associated core domain-containing protein</fullName>
    </submittedName>
</protein>